<evidence type="ECO:0000256" key="2">
    <source>
        <dbReference type="ARBA" id="ARBA00012071"/>
    </source>
</evidence>
<comment type="pathway">
    <text evidence="1">Glycolipid biosynthesis; lipid IV(A) biosynthesis; lipid IV(A) from (3R)-3-hydroxytetradecanoyl-[acyl-carrier-protein] and UDP-N-acetyl-alpha-D-glucosamine: step 6/6.</text>
</comment>
<dbReference type="NCBIfam" id="TIGR00682">
    <property type="entry name" value="lpxK"/>
    <property type="match status" value="1"/>
</dbReference>
<name>A0A5J4Q3N5_9ZZZZ</name>
<dbReference type="GO" id="GO:0009245">
    <property type="term" value="P:lipid A biosynthetic process"/>
    <property type="evidence" value="ECO:0007669"/>
    <property type="project" value="UniProtKB-KW"/>
</dbReference>
<dbReference type="HAMAP" id="MF_00409">
    <property type="entry name" value="LpxK"/>
    <property type="match status" value="1"/>
</dbReference>
<dbReference type="InterPro" id="IPR003758">
    <property type="entry name" value="LpxK"/>
</dbReference>
<protein>
    <recommendedName>
        <fullName evidence="2">tetraacyldisaccharide 4'-kinase</fullName>
        <ecNumber evidence="2">2.7.1.130</ecNumber>
    </recommendedName>
</protein>
<dbReference type="GO" id="GO:0005524">
    <property type="term" value="F:ATP binding"/>
    <property type="evidence" value="ECO:0007669"/>
    <property type="project" value="UniProtKB-KW"/>
</dbReference>
<dbReference type="EC" id="2.7.1.130" evidence="2"/>
<dbReference type="GO" id="GO:0009029">
    <property type="term" value="F:lipid-A 4'-kinase activity"/>
    <property type="evidence" value="ECO:0007669"/>
    <property type="project" value="UniProtKB-EC"/>
</dbReference>
<evidence type="ECO:0000256" key="1">
    <source>
        <dbReference type="ARBA" id="ARBA00004870"/>
    </source>
</evidence>
<organism evidence="10">
    <name type="scientific">termite gut metagenome</name>
    <dbReference type="NCBI Taxonomy" id="433724"/>
    <lineage>
        <taxon>unclassified sequences</taxon>
        <taxon>metagenomes</taxon>
        <taxon>organismal metagenomes</taxon>
    </lineage>
</organism>
<keyword evidence="3" id="KW-0444">Lipid biosynthesis</keyword>
<keyword evidence="5 10" id="KW-0808">Transferase</keyword>
<dbReference type="Pfam" id="PF02606">
    <property type="entry name" value="LpxK"/>
    <property type="match status" value="1"/>
</dbReference>
<evidence type="ECO:0000256" key="5">
    <source>
        <dbReference type="ARBA" id="ARBA00022679"/>
    </source>
</evidence>
<dbReference type="EMBL" id="SNRY01005179">
    <property type="protein sequence ID" value="KAA6315628.1"/>
    <property type="molecule type" value="Genomic_DNA"/>
</dbReference>
<dbReference type="GO" id="GO:0005886">
    <property type="term" value="C:plasma membrane"/>
    <property type="evidence" value="ECO:0007669"/>
    <property type="project" value="TreeGrafter"/>
</dbReference>
<gene>
    <name evidence="10" type="ORF">EZS27_033944</name>
</gene>
<comment type="caution">
    <text evidence="10">The sequence shown here is derived from an EMBL/GenBank/DDBJ whole genome shotgun (WGS) entry which is preliminary data.</text>
</comment>
<evidence type="ECO:0000256" key="4">
    <source>
        <dbReference type="ARBA" id="ARBA00022556"/>
    </source>
</evidence>
<accession>A0A5J4Q3N5</accession>
<proteinExistence type="inferred from homology"/>
<evidence type="ECO:0000256" key="7">
    <source>
        <dbReference type="ARBA" id="ARBA00022777"/>
    </source>
</evidence>
<dbReference type="InterPro" id="IPR027417">
    <property type="entry name" value="P-loop_NTPase"/>
</dbReference>
<dbReference type="AlphaFoldDB" id="A0A5J4Q3N5"/>
<reference evidence="10" key="1">
    <citation type="submission" date="2019-03" db="EMBL/GenBank/DDBJ databases">
        <title>Single cell metagenomics reveals metabolic interactions within the superorganism composed of flagellate Streblomastix strix and complex community of Bacteroidetes bacteria on its surface.</title>
        <authorList>
            <person name="Treitli S.C."/>
            <person name="Kolisko M."/>
            <person name="Husnik F."/>
            <person name="Keeling P."/>
            <person name="Hampl V."/>
        </authorList>
    </citation>
    <scope>NUCLEOTIDE SEQUENCE</scope>
    <source>
        <strain evidence="10">STM</strain>
    </source>
</reference>
<keyword evidence="4" id="KW-0441">Lipid A biosynthesis</keyword>
<keyword evidence="7 10" id="KW-0418">Kinase</keyword>
<dbReference type="PANTHER" id="PTHR42724:SF1">
    <property type="entry name" value="TETRAACYLDISACCHARIDE 4'-KINASE, MITOCHONDRIAL-RELATED"/>
    <property type="match status" value="1"/>
</dbReference>
<evidence type="ECO:0000256" key="3">
    <source>
        <dbReference type="ARBA" id="ARBA00022516"/>
    </source>
</evidence>
<evidence type="ECO:0000313" key="10">
    <source>
        <dbReference type="EMBL" id="KAA6315628.1"/>
    </source>
</evidence>
<sequence length="377" mass="43585">MIEEHPVKIKQWLYPASFLYGMGVNLRNKLFDWKILRSTIYSIPVICVGNIAAGGTGKTPHTEYLIKLLRDEFHIAVLSRGYKRKTKGYVLANSQSSARSIGDESYQIKKKFPEICVAVDGNRRRGIEKLYLLRNPRIDVILLDDAFQHRYVQAGINILLTDYHCLYSDDVLLPAGRLREPISGKNRASAVIVTKCPQYITPIDYNIIIKKLALYSYQELYFSTFEYGNLTPVFPDIQTAGKRKLEDLAEDEDVLLITGIASPARVIEELKKYTSHIVILSFADHHDFNIKDIALIEQRFNNLKSERKIIVTTEKDAARLVSYPKITDEIKKWMYALPIEVKFLKEQQNTFNKQIIDYVRKNKRNSIFSERENRVET</sequence>
<evidence type="ECO:0000256" key="6">
    <source>
        <dbReference type="ARBA" id="ARBA00022741"/>
    </source>
</evidence>
<keyword evidence="9" id="KW-0443">Lipid metabolism</keyword>
<dbReference type="SUPFAM" id="SSF52540">
    <property type="entry name" value="P-loop containing nucleoside triphosphate hydrolases"/>
    <property type="match status" value="1"/>
</dbReference>
<dbReference type="GO" id="GO:0009244">
    <property type="term" value="P:lipopolysaccharide core region biosynthetic process"/>
    <property type="evidence" value="ECO:0007669"/>
    <property type="project" value="TreeGrafter"/>
</dbReference>
<keyword evidence="8" id="KW-0067">ATP-binding</keyword>
<dbReference type="PANTHER" id="PTHR42724">
    <property type="entry name" value="TETRAACYLDISACCHARIDE 4'-KINASE"/>
    <property type="match status" value="1"/>
</dbReference>
<evidence type="ECO:0000256" key="9">
    <source>
        <dbReference type="ARBA" id="ARBA00023098"/>
    </source>
</evidence>
<keyword evidence="6" id="KW-0547">Nucleotide-binding</keyword>
<dbReference type="UniPathway" id="UPA00359">
    <property type="reaction ID" value="UER00482"/>
</dbReference>
<evidence type="ECO:0000256" key="8">
    <source>
        <dbReference type="ARBA" id="ARBA00022840"/>
    </source>
</evidence>